<dbReference type="PANTHER" id="PTHR10108">
    <property type="entry name" value="SAM-DEPENDENT METHYLTRANSFERASE"/>
    <property type="match status" value="1"/>
</dbReference>
<sequence length="612" mass="67636">MGHVNLPPPRRGGAGAGARAWTVLDVVCACFLGGVVVFFVLVFTSLGDSLAASGRRSLARSSSPSDPRQRERVLALFDSRSPTSASAAAAAAAIDACAADEVEYMPCEDPRRNSQLSRDMNFYRERHCPAPPDAPLCLVPPPPGYRIPVPWPQSLRKIWHDNIPYGKIAERKGHQGWMKVEGSYFTFPGGGTMFPDGAEQYIAKLGQFIPINGGGLRTALDMGCGVASFGGSLLKENIMTLSFAPRDSHKSQIQFALERGIPAFVAMLGTRRLPFPAHSFDLVHCSRCLIPFTAHNGTYLIEVDRLLRPGGYLVISGPPVQWVNQDKEWNELQDMARALCYELITVDGNTAIWKKPSGPSCLPTQNEFGLDLCSDNNDPNEAWYFKLKKCVSKASFVEEIAVGSIEKWPERLSTPSARVSVMKNGVDVFEADTRRWIRRVAYYKKSLGVKLGTPQIRNVMDMNAFFGGFAAALISDPVWVMNVVPARKPLTLGVIYDRGLVGVYHDWCEAFSTYPRTYDLIHAAGINSLIRDPTSGNSRCHLVDLMVEMDRMLRPEGTAIIRDSSEVIDKVARIAHAIRWNIQIHESEPESRSGEKILVATKIFWKLPSASH</sequence>
<dbReference type="GO" id="GO:0005802">
    <property type="term" value="C:trans-Golgi network"/>
    <property type="evidence" value="ECO:0007669"/>
    <property type="project" value="TreeGrafter"/>
</dbReference>
<evidence type="ECO:0000256" key="1">
    <source>
        <dbReference type="ARBA" id="ARBA00004606"/>
    </source>
</evidence>
<proteinExistence type="inferred from homology"/>
<keyword evidence="6" id="KW-0325">Glycoprotein</keyword>
<comment type="caution">
    <text evidence="7">The sequence shown here is derived from an EMBL/GenBank/DDBJ whole genome shotgun (WGS) entry which is preliminary data.</text>
</comment>
<protein>
    <recommendedName>
        <fullName evidence="6">Methyltransferase</fullName>
        <ecNumber evidence="6">2.1.1.-</ecNumber>
    </recommendedName>
</protein>
<gene>
    <name evidence="7" type="ORF">ACMD2_09987</name>
</gene>
<comment type="subcellular location">
    <subcellularLocation>
        <location evidence="5">Endomembrane system</location>
        <topology evidence="5">Single-pass membrane protein</topology>
    </subcellularLocation>
    <subcellularLocation>
        <location evidence="1 6">Membrane</location>
        <topology evidence="1 6">Single-pass type II membrane protein</topology>
    </subcellularLocation>
</comment>
<accession>A0A199V8A2</accession>
<evidence type="ECO:0000256" key="4">
    <source>
        <dbReference type="ARBA" id="ARBA00022968"/>
    </source>
</evidence>
<evidence type="ECO:0000256" key="5">
    <source>
        <dbReference type="ARBA" id="ARBA00037847"/>
    </source>
</evidence>
<dbReference type="PANTHER" id="PTHR10108:SF763">
    <property type="entry name" value="PECTIN METHYLTRANSFERASE QUA3-RELATED"/>
    <property type="match status" value="1"/>
</dbReference>
<dbReference type="GO" id="GO:0032259">
    <property type="term" value="P:methylation"/>
    <property type="evidence" value="ECO:0007669"/>
    <property type="project" value="UniProtKB-KW"/>
</dbReference>
<dbReference type="InterPro" id="IPR004159">
    <property type="entry name" value="Put_SAM_MeTrfase"/>
</dbReference>
<dbReference type="STRING" id="4615.A0A199V8A2"/>
<organism evidence="7 8">
    <name type="scientific">Ananas comosus</name>
    <name type="common">Pineapple</name>
    <name type="synonym">Ananas ananas</name>
    <dbReference type="NCBI Taxonomy" id="4615"/>
    <lineage>
        <taxon>Eukaryota</taxon>
        <taxon>Viridiplantae</taxon>
        <taxon>Streptophyta</taxon>
        <taxon>Embryophyta</taxon>
        <taxon>Tracheophyta</taxon>
        <taxon>Spermatophyta</taxon>
        <taxon>Magnoliopsida</taxon>
        <taxon>Liliopsida</taxon>
        <taxon>Poales</taxon>
        <taxon>Bromeliaceae</taxon>
        <taxon>Bromelioideae</taxon>
        <taxon>Ananas</taxon>
    </lineage>
</organism>
<keyword evidence="6" id="KW-1133">Transmembrane helix</keyword>
<dbReference type="AlphaFoldDB" id="A0A199V8A2"/>
<dbReference type="Proteomes" id="UP000092600">
    <property type="component" value="Unassembled WGS sequence"/>
</dbReference>
<keyword evidence="3 6" id="KW-0489">Methyltransferase</keyword>
<evidence type="ECO:0000256" key="3">
    <source>
        <dbReference type="ARBA" id="ARBA00022603"/>
    </source>
</evidence>
<evidence type="ECO:0000313" key="8">
    <source>
        <dbReference type="Proteomes" id="UP000092600"/>
    </source>
</evidence>
<dbReference type="EMBL" id="LSRQ01002765">
    <property type="protein sequence ID" value="OAY73322.1"/>
    <property type="molecule type" value="Genomic_DNA"/>
</dbReference>
<dbReference type="InterPro" id="IPR029063">
    <property type="entry name" value="SAM-dependent_MTases_sf"/>
</dbReference>
<dbReference type="Gene3D" id="3.40.50.150">
    <property type="entry name" value="Vaccinia Virus protein VP39"/>
    <property type="match status" value="1"/>
</dbReference>
<evidence type="ECO:0000313" key="7">
    <source>
        <dbReference type="EMBL" id="OAY73322.1"/>
    </source>
</evidence>
<dbReference type="GO" id="GO:0005768">
    <property type="term" value="C:endosome"/>
    <property type="evidence" value="ECO:0007669"/>
    <property type="project" value="TreeGrafter"/>
</dbReference>
<keyword evidence="6 7" id="KW-0808">Transferase</keyword>
<dbReference type="EC" id="2.1.1.-" evidence="6"/>
<keyword evidence="4 6" id="KW-0735">Signal-anchor</keyword>
<comment type="similarity">
    <text evidence="2 6">Belongs to the methyltransferase superfamily.</text>
</comment>
<dbReference type="GO" id="GO:0008757">
    <property type="term" value="F:S-adenosylmethionine-dependent methyltransferase activity"/>
    <property type="evidence" value="ECO:0007669"/>
    <property type="project" value="TreeGrafter"/>
</dbReference>
<reference evidence="7 8" key="1">
    <citation type="journal article" date="2016" name="DNA Res.">
        <title>The draft genome of MD-2 pineapple using hybrid error correction of long reads.</title>
        <authorList>
            <person name="Redwan R.M."/>
            <person name="Saidin A."/>
            <person name="Kumar S.V."/>
        </authorList>
    </citation>
    <scope>NUCLEOTIDE SEQUENCE [LARGE SCALE GENOMIC DNA]</scope>
    <source>
        <strain evidence="8">cv. MD2</strain>
        <tissue evidence="7">Leaf</tissue>
    </source>
</reference>
<evidence type="ECO:0000256" key="6">
    <source>
        <dbReference type="RuleBase" id="RU366043"/>
    </source>
</evidence>
<dbReference type="Pfam" id="PF03141">
    <property type="entry name" value="Methyltransf_29"/>
    <property type="match status" value="1"/>
</dbReference>
<dbReference type="SUPFAM" id="SSF53335">
    <property type="entry name" value="S-adenosyl-L-methionine-dependent methyltransferases"/>
    <property type="match status" value="2"/>
</dbReference>
<dbReference type="FunFam" id="3.40.50.150:FF:000165">
    <property type="entry name" value="probable methyltransferase PMT13"/>
    <property type="match status" value="1"/>
</dbReference>
<keyword evidence="6" id="KW-0812">Transmembrane</keyword>
<feature type="transmembrane region" description="Helical" evidence="6">
    <location>
        <begin position="20"/>
        <end position="46"/>
    </location>
</feature>
<keyword evidence="6" id="KW-0472">Membrane</keyword>
<dbReference type="GO" id="GO:0016020">
    <property type="term" value="C:membrane"/>
    <property type="evidence" value="ECO:0007669"/>
    <property type="project" value="UniProtKB-SubCell"/>
</dbReference>
<evidence type="ECO:0000256" key="2">
    <source>
        <dbReference type="ARBA" id="ARBA00008361"/>
    </source>
</evidence>
<name>A0A199V8A2_ANACO</name>